<gene>
    <name evidence="2" type="ORF">L873DRAFT_1849265</name>
</gene>
<dbReference type="Proteomes" id="UP000276215">
    <property type="component" value="Unassembled WGS sequence"/>
</dbReference>
<dbReference type="OrthoDB" id="5489146at2759"/>
<evidence type="ECO:0000313" key="2">
    <source>
        <dbReference type="EMBL" id="RPA89514.1"/>
    </source>
</evidence>
<sequence>MHNTTRLDDGSISASGYFEGLDHQQASKSMDLQQQEYQRFLTSLLEEGSHSMVNPGSPHTSHEQNTYENAGGSMSEPRLQVAESEVGEDIANSDRLQVVGVNISTWHQLVNWLWTTLSEEHMSELQGVLYRLCTNQSMMPAVNNSRYSGIKGSQLHIDLVCKYNKVIRSTSTKDISCVTQRFYLANLFKSHGAYVEEFRKQGIATQTACQKVNHLLYDVFNSELGTIVSQQMINNHVKEGWHWYEVLHTQETQHFGEGLLLLLPARGYTDIARKTADSVWTFLLPEICNISPRIIDLAITLQPIAKALQTKGTGHVDVALLGYELRSPTNLHELTRSHFNACLASYPDLDVKDTLRTIGLHGRTDDPYRVLAQARPDSYSRNLDDDLYDSHILQQSRDDVP</sequence>
<name>A0A3N4J6K2_9PEZI</name>
<protein>
    <submittedName>
        <fullName evidence="2">Uncharacterized protein</fullName>
    </submittedName>
</protein>
<evidence type="ECO:0000313" key="3">
    <source>
        <dbReference type="Proteomes" id="UP000276215"/>
    </source>
</evidence>
<organism evidence="2 3">
    <name type="scientific">Choiromyces venosus 120613-1</name>
    <dbReference type="NCBI Taxonomy" id="1336337"/>
    <lineage>
        <taxon>Eukaryota</taxon>
        <taxon>Fungi</taxon>
        <taxon>Dikarya</taxon>
        <taxon>Ascomycota</taxon>
        <taxon>Pezizomycotina</taxon>
        <taxon>Pezizomycetes</taxon>
        <taxon>Pezizales</taxon>
        <taxon>Tuberaceae</taxon>
        <taxon>Choiromyces</taxon>
    </lineage>
</organism>
<dbReference type="EMBL" id="ML120574">
    <property type="protein sequence ID" value="RPA89514.1"/>
    <property type="molecule type" value="Genomic_DNA"/>
</dbReference>
<feature type="compositionally biased region" description="Polar residues" evidence="1">
    <location>
        <begin position="51"/>
        <end position="68"/>
    </location>
</feature>
<accession>A0A3N4J6K2</accession>
<reference evidence="2 3" key="1">
    <citation type="journal article" date="2018" name="Nat. Ecol. Evol.">
        <title>Pezizomycetes genomes reveal the molecular basis of ectomycorrhizal truffle lifestyle.</title>
        <authorList>
            <person name="Murat C."/>
            <person name="Payen T."/>
            <person name="Noel B."/>
            <person name="Kuo A."/>
            <person name="Morin E."/>
            <person name="Chen J."/>
            <person name="Kohler A."/>
            <person name="Krizsan K."/>
            <person name="Balestrini R."/>
            <person name="Da Silva C."/>
            <person name="Montanini B."/>
            <person name="Hainaut M."/>
            <person name="Levati E."/>
            <person name="Barry K.W."/>
            <person name="Belfiori B."/>
            <person name="Cichocki N."/>
            <person name="Clum A."/>
            <person name="Dockter R.B."/>
            <person name="Fauchery L."/>
            <person name="Guy J."/>
            <person name="Iotti M."/>
            <person name="Le Tacon F."/>
            <person name="Lindquist E.A."/>
            <person name="Lipzen A."/>
            <person name="Malagnac F."/>
            <person name="Mello A."/>
            <person name="Molinier V."/>
            <person name="Miyauchi S."/>
            <person name="Poulain J."/>
            <person name="Riccioni C."/>
            <person name="Rubini A."/>
            <person name="Sitrit Y."/>
            <person name="Splivallo R."/>
            <person name="Traeger S."/>
            <person name="Wang M."/>
            <person name="Zifcakova L."/>
            <person name="Wipf D."/>
            <person name="Zambonelli A."/>
            <person name="Paolocci F."/>
            <person name="Nowrousian M."/>
            <person name="Ottonello S."/>
            <person name="Baldrian P."/>
            <person name="Spatafora J.W."/>
            <person name="Henrissat B."/>
            <person name="Nagy L.G."/>
            <person name="Aury J.M."/>
            <person name="Wincker P."/>
            <person name="Grigoriev I.V."/>
            <person name="Bonfante P."/>
            <person name="Martin F.M."/>
        </authorList>
    </citation>
    <scope>NUCLEOTIDE SEQUENCE [LARGE SCALE GENOMIC DNA]</scope>
    <source>
        <strain evidence="2 3">120613-1</strain>
    </source>
</reference>
<dbReference type="AlphaFoldDB" id="A0A3N4J6K2"/>
<evidence type="ECO:0000256" key="1">
    <source>
        <dbReference type="SAM" id="MobiDB-lite"/>
    </source>
</evidence>
<feature type="region of interest" description="Disordered" evidence="1">
    <location>
        <begin position="49"/>
        <end position="82"/>
    </location>
</feature>
<keyword evidence="3" id="KW-1185">Reference proteome</keyword>
<proteinExistence type="predicted"/>